<evidence type="ECO:0000313" key="7">
    <source>
        <dbReference type="Proteomes" id="UP000323506"/>
    </source>
</evidence>
<dbReference type="SUPFAM" id="SSF57850">
    <property type="entry name" value="RING/U-box"/>
    <property type="match status" value="1"/>
</dbReference>
<accession>A0A5D2CCU8</accession>
<dbReference type="SMART" id="SM00744">
    <property type="entry name" value="RINGv"/>
    <property type="match status" value="1"/>
</dbReference>
<keyword evidence="3" id="KW-0862">Zinc</keyword>
<feature type="domain" description="RING-type" evidence="5">
    <location>
        <begin position="163"/>
        <end position="203"/>
    </location>
</feature>
<evidence type="ECO:0000256" key="2">
    <source>
        <dbReference type="ARBA" id="ARBA00022771"/>
    </source>
</evidence>
<organism evidence="6 7">
    <name type="scientific">Gossypium darwinii</name>
    <name type="common">Darwin's cotton</name>
    <name type="synonym">Gossypium barbadense var. darwinii</name>
    <dbReference type="NCBI Taxonomy" id="34276"/>
    <lineage>
        <taxon>Eukaryota</taxon>
        <taxon>Viridiplantae</taxon>
        <taxon>Streptophyta</taxon>
        <taxon>Embryophyta</taxon>
        <taxon>Tracheophyta</taxon>
        <taxon>Spermatophyta</taxon>
        <taxon>Magnoliopsida</taxon>
        <taxon>eudicotyledons</taxon>
        <taxon>Gunneridae</taxon>
        <taxon>Pentapetalae</taxon>
        <taxon>rosids</taxon>
        <taxon>malvids</taxon>
        <taxon>Malvales</taxon>
        <taxon>Malvaceae</taxon>
        <taxon>Malvoideae</taxon>
        <taxon>Gossypium</taxon>
    </lineage>
</organism>
<dbReference type="Proteomes" id="UP000323506">
    <property type="component" value="Chromosome D05"/>
</dbReference>
<keyword evidence="1" id="KW-0479">Metal-binding</keyword>
<name>A0A5D2CCU8_GOSDA</name>
<reference evidence="6 7" key="1">
    <citation type="submission" date="2019-06" db="EMBL/GenBank/DDBJ databases">
        <title>WGS assembly of Gossypium darwinii.</title>
        <authorList>
            <person name="Chen Z.J."/>
            <person name="Sreedasyam A."/>
            <person name="Ando A."/>
            <person name="Song Q."/>
            <person name="De L."/>
            <person name="Hulse-Kemp A."/>
            <person name="Ding M."/>
            <person name="Ye W."/>
            <person name="Kirkbride R."/>
            <person name="Jenkins J."/>
            <person name="Plott C."/>
            <person name="Lovell J."/>
            <person name="Lin Y.-M."/>
            <person name="Vaughn R."/>
            <person name="Liu B."/>
            <person name="Li W."/>
            <person name="Simpson S."/>
            <person name="Scheffler B."/>
            <person name="Saski C."/>
            <person name="Grover C."/>
            <person name="Hu G."/>
            <person name="Conover J."/>
            <person name="Carlson J."/>
            <person name="Shu S."/>
            <person name="Boston L."/>
            <person name="Williams M."/>
            <person name="Peterson D."/>
            <person name="Mcgee K."/>
            <person name="Jones D."/>
            <person name="Wendel J."/>
            <person name="Stelly D."/>
            <person name="Grimwood J."/>
            <person name="Schmutz J."/>
        </authorList>
    </citation>
    <scope>NUCLEOTIDE SEQUENCE [LARGE SCALE GENOMIC DNA]</scope>
    <source>
        <strain evidence="6">1808015.09</strain>
    </source>
</reference>
<evidence type="ECO:0000313" key="6">
    <source>
        <dbReference type="EMBL" id="TYG66550.1"/>
    </source>
</evidence>
<gene>
    <name evidence="6" type="ORF">ES288_D05G010300v1</name>
</gene>
<dbReference type="Gene3D" id="3.30.40.10">
    <property type="entry name" value="Zinc/RING finger domain, C3HC4 (zinc finger)"/>
    <property type="match status" value="1"/>
</dbReference>
<dbReference type="AlphaFoldDB" id="A0A5D2CCU8"/>
<dbReference type="GO" id="GO:0061630">
    <property type="term" value="F:ubiquitin protein ligase activity"/>
    <property type="evidence" value="ECO:0007669"/>
    <property type="project" value="TreeGrafter"/>
</dbReference>
<dbReference type="InterPro" id="IPR051834">
    <property type="entry name" value="RING_finger_E3_ligase"/>
</dbReference>
<dbReference type="EMBL" id="CM017705">
    <property type="protein sequence ID" value="TYG66550.1"/>
    <property type="molecule type" value="Genomic_DNA"/>
</dbReference>
<keyword evidence="7" id="KW-1185">Reference proteome</keyword>
<dbReference type="PROSITE" id="PS50089">
    <property type="entry name" value="ZF_RING_2"/>
    <property type="match status" value="1"/>
</dbReference>
<evidence type="ECO:0000259" key="5">
    <source>
        <dbReference type="PROSITE" id="PS50089"/>
    </source>
</evidence>
<dbReference type="GO" id="GO:0005634">
    <property type="term" value="C:nucleus"/>
    <property type="evidence" value="ECO:0007669"/>
    <property type="project" value="TreeGrafter"/>
</dbReference>
<dbReference type="GO" id="GO:0006511">
    <property type="term" value="P:ubiquitin-dependent protein catabolic process"/>
    <property type="evidence" value="ECO:0007669"/>
    <property type="project" value="TreeGrafter"/>
</dbReference>
<evidence type="ECO:0000256" key="1">
    <source>
        <dbReference type="ARBA" id="ARBA00022723"/>
    </source>
</evidence>
<dbReference type="GO" id="GO:0008270">
    <property type="term" value="F:zinc ion binding"/>
    <property type="evidence" value="ECO:0007669"/>
    <property type="project" value="UniProtKB-KW"/>
</dbReference>
<dbReference type="PANTHER" id="PTHR45931">
    <property type="entry name" value="SI:CH211-59O9.10"/>
    <property type="match status" value="1"/>
</dbReference>
<dbReference type="InterPro" id="IPR011016">
    <property type="entry name" value="Znf_RING-CH"/>
</dbReference>
<proteinExistence type="predicted"/>
<dbReference type="SMART" id="SM00184">
    <property type="entry name" value="RING"/>
    <property type="match status" value="1"/>
</dbReference>
<dbReference type="PANTHER" id="PTHR45931:SF16">
    <property type="entry name" value="RING_U-BOX SUPERFAMILY PROTEIN"/>
    <property type="match status" value="1"/>
</dbReference>
<dbReference type="InterPro" id="IPR013083">
    <property type="entry name" value="Znf_RING/FYVE/PHD"/>
</dbReference>
<evidence type="ECO:0000256" key="4">
    <source>
        <dbReference type="PROSITE-ProRule" id="PRU00175"/>
    </source>
</evidence>
<evidence type="ECO:0000256" key="3">
    <source>
        <dbReference type="ARBA" id="ARBA00022833"/>
    </source>
</evidence>
<dbReference type="InterPro" id="IPR001841">
    <property type="entry name" value="Znf_RING"/>
</dbReference>
<protein>
    <recommendedName>
        <fullName evidence="5">RING-type domain-containing protein</fullName>
    </recommendedName>
</protein>
<sequence>MMEVPVQEQVRVFELSAELQYNRHIFPGQFVIQQLVYEAVFSTRQIFEETNVKSLTNSISKYLADNYSFGLETITEPDSPKVLIVVDVNQTWVFGKMGCQVYKRGWFDNGEAVVDEEGILMRLTCSLELRSGFLMMLVPVPGLGSFEACDRGGETLAADGSTCAICLEGLSNGTCVKTPCSHAFHGRCIARWVWRKKSCPMCRFELLLGGKCAMMHCLMANYIIKTN</sequence>
<dbReference type="Pfam" id="PF13639">
    <property type="entry name" value="zf-RING_2"/>
    <property type="match status" value="1"/>
</dbReference>
<keyword evidence="2 4" id="KW-0863">Zinc-finger</keyword>